<feature type="transmembrane region" description="Helical" evidence="2">
    <location>
        <begin position="71"/>
        <end position="91"/>
    </location>
</feature>
<keyword evidence="2" id="KW-0472">Membrane</keyword>
<reference evidence="3 4" key="1">
    <citation type="journal article" date="2010" name="PLoS ONE">
        <title>The Waddlia genome: a window into chlamydial biology.</title>
        <authorList>
            <person name="Bertelli C."/>
            <person name="Collyn F."/>
            <person name="Croxatto A."/>
            <person name="Ruckert C."/>
            <person name="Polkinghorne A."/>
            <person name="Kebbi-Beghdadi C."/>
            <person name="Goesmann A."/>
            <person name="Vaughan L."/>
            <person name="Greub G."/>
        </authorList>
    </citation>
    <scope>NUCLEOTIDE SEQUENCE [LARGE SCALE GENOMIC DNA]</scope>
    <source>
        <strain evidence="4">ATCC VR-1470 / WSU 86-1044</strain>
    </source>
</reference>
<evidence type="ECO:0000256" key="1">
    <source>
        <dbReference type="SAM" id="Coils"/>
    </source>
</evidence>
<evidence type="ECO:0000313" key="3">
    <source>
        <dbReference type="EMBL" id="ADI37760.1"/>
    </source>
</evidence>
<dbReference type="EMBL" id="CP001928">
    <property type="protein sequence ID" value="ADI37760.1"/>
    <property type="molecule type" value="Genomic_DNA"/>
</dbReference>
<feature type="coiled-coil region" evidence="1">
    <location>
        <begin position="203"/>
        <end position="251"/>
    </location>
</feature>
<keyword evidence="2" id="KW-1133">Transmembrane helix</keyword>
<proteinExistence type="predicted"/>
<keyword evidence="4" id="KW-1185">Reference proteome</keyword>
<accession>D6YUE9</accession>
<dbReference type="eggNOG" id="COG1196">
    <property type="taxonomic scope" value="Bacteria"/>
</dbReference>
<evidence type="ECO:0000256" key="2">
    <source>
        <dbReference type="SAM" id="Phobius"/>
    </source>
</evidence>
<protein>
    <submittedName>
        <fullName evidence="3">Putative membrane protein</fullName>
    </submittedName>
</protein>
<dbReference type="STRING" id="716544.wcw_0388"/>
<feature type="transmembrane region" description="Helical" evidence="2">
    <location>
        <begin position="46"/>
        <end position="65"/>
    </location>
</feature>
<name>D6YUE9_WADCW</name>
<dbReference type="HOGENOM" id="CLU_882630_0_0_0"/>
<keyword evidence="1" id="KW-0175">Coiled coil</keyword>
<evidence type="ECO:0000313" key="4">
    <source>
        <dbReference type="Proteomes" id="UP000001505"/>
    </source>
</evidence>
<dbReference type="KEGG" id="wch:wcw_0388"/>
<keyword evidence="2" id="KW-0812">Transmembrane</keyword>
<gene>
    <name evidence="3" type="ordered locus">wcw_0388</name>
</gene>
<dbReference type="RefSeq" id="WP_013181488.1">
    <property type="nucleotide sequence ID" value="NC_014225.1"/>
</dbReference>
<dbReference type="Proteomes" id="UP000001505">
    <property type="component" value="Chromosome"/>
</dbReference>
<dbReference type="AlphaFoldDB" id="D6YUE9"/>
<organism evidence="3 4">
    <name type="scientific">Waddlia chondrophila (strain ATCC VR-1470 / WSU 86-1044)</name>
    <dbReference type="NCBI Taxonomy" id="716544"/>
    <lineage>
        <taxon>Bacteria</taxon>
        <taxon>Pseudomonadati</taxon>
        <taxon>Chlamydiota</taxon>
        <taxon>Chlamydiia</taxon>
        <taxon>Parachlamydiales</taxon>
        <taxon>Waddliaceae</taxon>
        <taxon>Waddlia</taxon>
    </lineage>
</organism>
<sequence length="315" mass="35473">MLPVESRDIELGIIPPSDDVLESSSAPLEERNQNFCGRIVKDWTQVVGGFLTLAGLVGGGVGVGLEDYRVMLGASVVILASSVLLCARISCLKPEKELERQVAYFSGEVDRLTRNEAELKTSRDELRKVLGEAETSIQELALAMKVPVDEIEGLSGKFEAIEEKLHVLIDLYHRYKAVAKAFKDDLAIFRKSQKIADENLSRLGEETKKISSFEEELEEYQKAKEFHRQKNEELQEILSSFQEDFVDVQKRFLLMRGELEELKQHVLKLDEVDDKFSSGGADFEEGIGQARSELLPKLKEIVERLDKAVKELGDD</sequence>